<dbReference type="PANTHER" id="PTHR35446:SF3">
    <property type="entry name" value="CMD DOMAIN-CONTAINING PROTEIN"/>
    <property type="match status" value="1"/>
</dbReference>
<protein>
    <submittedName>
        <fullName evidence="2">Carboxymuconolactone decarboxylase family protein</fullName>
    </submittedName>
</protein>
<gene>
    <name evidence="2" type="ORF">RI138_22150</name>
</gene>
<feature type="domain" description="Carboxymuconolactone decarboxylase-like" evidence="1">
    <location>
        <begin position="42"/>
        <end position="122"/>
    </location>
</feature>
<dbReference type="InterPro" id="IPR029032">
    <property type="entry name" value="AhpD-like"/>
</dbReference>
<sequence>MKALHTVEPEAATGETAALFTATHRTLGLVPNLARVMANSPAVLKGYLGAVTALSTRGTLPAEVRESIALLVAQENGSDYCLSVHAFFATRLAGLSPAEAARARRGAAGDRRIAAVLELAAVVLRDRGSVTDEQLAAARRAGLSDGQVVEVVAHVALNVFTNYLATAARVDIDWPLVRHTD</sequence>
<dbReference type="InterPro" id="IPR003779">
    <property type="entry name" value="CMD-like"/>
</dbReference>
<evidence type="ECO:0000313" key="3">
    <source>
        <dbReference type="Proteomes" id="UP001303236"/>
    </source>
</evidence>
<evidence type="ECO:0000313" key="2">
    <source>
        <dbReference type="EMBL" id="WNF29306.1"/>
    </source>
</evidence>
<proteinExistence type="predicted"/>
<dbReference type="Pfam" id="PF02627">
    <property type="entry name" value="CMD"/>
    <property type="match status" value="1"/>
</dbReference>
<name>A0ABY9VZH8_9ACTN</name>
<keyword evidence="3" id="KW-1185">Reference proteome</keyword>
<dbReference type="PANTHER" id="PTHR35446">
    <property type="entry name" value="SI:CH211-175M2.5"/>
    <property type="match status" value="1"/>
</dbReference>
<dbReference type="Gene3D" id="1.20.1290.10">
    <property type="entry name" value="AhpD-like"/>
    <property type="match status" value="1"/>
</dbReference>
<reference evidence="2 3" key="1">
    <citation type="submission" date="2023-09" db="EMBL/GenBank/DDBJ databases">
        <title>Genome completion map analysis of the actinomycetes C11-1.</title>
        <authorList>
            <person name="Qin P."/>
            <person name="Guan P."/>
        </authorList>
    </citation>
    <scope>NUCLEOTIDE SEQUENCE [LARGE SCALE GENOMIC DNA]</scope>
    <source>
        <strain evidence="2 3">C11-1</strain>
    </source>
</reference>
<evidence type="ECO:0000259" key="1">
    <source>
        <dbReference type="Pfam" id="PF02627"/>
    </source>
</evidence>
<dbReference type="Proteomes" id="UP001303236">
    <property type="component" value="Chromosome"/>
</dbReference>
<accession>A0ABY9VZH8</accession>
<dbReference type="SUPFAM" id="SSF69118">
    <property type="entry name" value="AhpD-like"/>
    <property type="match status" value="1"/>
</dbReference>
<organism evidence="2 3">
    <name type="scientific">Streptomyces durocortorensis</name>
    <dbReference type="NCBI Taxonomy" id="2811104"/>
    <lineage>
        <taxon>Bacteria</taxon>
        <taxon>Bacillati</taxon>
        <taxon>Actinomycetota</taxon>
        <taxon>Actinomycetes</taxon>
        <taxon>Kitasatosporales</taxon>
        <taxon>Streptomycetaceae</taxon>
        <taxon>Streptomyces</taxon>
    </lineage>
</organism>
<dbReference type="EMBL" id="CP134500">
    <property type="protein sequence ID" value="WNF29306.1"/>
    <property type="molecule type" value="Genomic_DNA"/>
</dbReference>